<feature type="signal peptide" evidence="1">
    <location>
        <begin position="1"/>
        <end position="20"/>
    </location>
</feature>
<dbReference type="RefSeq" id="WP_086943023.1">
    <property type="nucleotide sequence ID" value="NZ_FONM01000014.1"/>
</dbReference>
<evidence type="ECO:0000313" key="2">
    <source>
        <dbReference type="EMBL" id="SLM52245.1"/>
    </source>
</evidence>
<keyword evidence="3" id="KW-1185">Reference proteome</keyword>
<keyword evidence="1" id="KW-0732">Signal</keyword>
<protein>
    <submittedName>
        <fullName evidence="2">Uncharacterized protein</fullName>
    </submittedName>
</protein>
<proteinExistence type="predicted"/>
<dbReference type="EMBL" id="FWEY01000005">
    <property type="protein sequence ID" value="SLM52245.1"/>
    <property type="molecule type" value="Genomic_DNA"/>
</dbReference>
<evidence type="ECO:0000313" key="3">
    <source>
        <dbReference type="Proteomes" id="UP000195985"/>
    </source>
</evidence>
<reference evidence="3" key="1">
    <citation type="submission" date="2016-04" db="EMBL/GenBank/DDBJ databases">
        <authorList>
            <person name="Strepis N."/>
        </authorList>
    </citation>
    <scope>NUCLEOTIDE SEQUENCE [LARGE SCALE GENOMIC DNA]</scope>
</reference>
<dbReference type="Proteomes" id="UP000195985">
    <property type="component" value="Unassembled WGS sequence"/>
</dbReference>
<accession>A0A1W1IGU9</accession>
<dbReference type="AlphaFoldDB" id="A0A1W1IGU9"/>
<organism evidence="2 3">
    <name type="scientific">Trichococcus pasteurii</name>
    <dbReference type="NCBI Taxonomy" id="43064"/>
    <lineage>
        <taxon>Bacteria</taxon>
        <taxon>Bacillati</taxon>
        <taxon>Bacillota</taxon>
        <taxon>Bacilli</taxon>
        <taxon>Lactobacillales</taxon>
        <taxon>Carnobacteriaceae</taxon>
        <taxon>Trichococcus</taxon>
    </lineage>
</organism>
<evidence type="ECO:0000256" key="1">
    <source>
        <dbReference type="SAM" id="SignalP"/>
    </source>
</evidence>
<dbReference type="OrthoDB" id="2168073at2"/>
<dbReference type="PROSITE" id="PS51257">
    <property type="entry name" value="PROKAR_LIPOPROTEIN"/>
    <property type="match status" value="1"/>
</dbReference>
<sequence length="157" mass="17408">MKKITLIILGLLLMYGCAGASEPVANPAEEAMNALVISASDYNLNSSSQSFFAITIENSSDQDFVNANFFLSIHNEGDEVSPNPFYLLPTEQRIPVPSGETVTVNFEIPSGFLDENAIKEFEEMDRLIAFVQADGYIENTEKDNYYSFGGSVEYKTY</sequence>
<gene>
    <name evidence="2" type="ORF">TPAS_1939</name>
</gene>
<feature type="chain" id="PRO_5010734409" evidence="1">
    <location>
        <begin position="21"/>
        <end position="157"/>
    </location>
</feature>
<dbReference type="STRING" id="43064.SAMN04488086_11484"/>
<name>A0A1W1IGU9_9LACT</name>